<accession>L0DR20</accession>
<sequence>MSKNALETAVPLLKTVQVKEGEGLDSRKIRVFRGLRLAGGPF</sequence>
<name>L0DR20_SINAD</name>
<evidence type="ECO:0000313" key="2">
    <source>
        <dbReference type="Proteomes" id="UP000010798"/>
    </source>
</evidence>
<organism evidence="1 2">
    <name type="scientific">Singulisphaera acidiphila (strain ATCC BAA-1392 / DSM 18658 / VKM B-2454 / MOB10)</name>
    <dbReference type="NCBI Taxonomy" id="886293"/>
    <lineage>
        <taxon>Bacteria</taxon>
        <taxon>Pseudomonadati</taxon>
        <taxon>Planctomycetota</taxon>
        <taxon>Planctomycetia</taxon>
        <taxon>Isosphaerales</taxon>
        <taxon>Isosphaeraceae</taxon>
        <taxon>Singulisphaera</taxon>
    </lineage>
</organism>
<dbReference type="AlphaFoldDB" id="L0DR20"/>
<keyword evidence="2" id="KW-1185">Reference proteome</keyword>
<dbReference type="KEGG" id="saci:Sinac_7368"/>
<gene>
    <name evidence="1" type="ordered locus">Sinac_7368</name>
</gene>
<dbReference type="RefSeq" id="WP_015250476.1">
    <property type="nucleotide sequence ID" value="NZ_JH621479.1"/>
</dbReference>
<dbReference type="HOGENOM" id="CLU_3257882_0_0_0"/>
<dbReference type="EMBL" id="CP003364">
    <property type="protein sequence ID" value="AGA31407.1"/>
    <property type="molecule type" value="Genomic_DNA"/>
</dbReference>
<protein>
    <submittedName>
        <fullName evidence="1">Uncharacterized protein</fullName>
    </submittedName>
</protein>
<dbReference type="Proteomes" id="UP000010798">
    <property type="component" value="Chromosome"/>
</dbReference>
<proteinExistence type="predicted"/>
<reference evidence="1 2" key="1">
    <citation type="submission" date="2012-02" db="EMBL/GenBank/DDBJ databases">
        <title>Complete sequence of chromosome of Singulisphaera acidiphila DSM 18658.</title>
        <authorList>
            <consortium name="US DOE Joint Genome Institute (JGI-PGF)"/>
            <person name="Lucas S."/>
            <person name="Copeland A."/>
            <person name="Lapidus A."/>
            <person name="Glavina del Rio T."/>
            <person name="Dalin E."/>
            <person name="Tice H."/>
            <person name="Bruce D."/>
            <person name="Goodwin L."/>
            <person name="Pitluck S."/>
            <person name="Peters L."/>
            <person name="Ovchinnikova G."/>
            <person name="Chertkov O."/>
            <person name="Kyrpides N."/>
            <person name="Mavromatis K."/>
            <person name="Ivanova N."/>
            <person name="Brettin T."/>
            <person name="Detter J.C."/>
            <person name="Han C."/>
            <person name="Larimer F."/>
            <person name="Land M."/>
            <person name="Hauser L."/>
            <person name="Markowitz V."/>
            <person name="Cheng J.-F."/>
            <person name="Hugenholtz P."/>
            <person name="Woyke T."/>
            <person name="Wu D."/>
            <person name="Tindall B."/>
            <person name="Pomrenke H."/>
            <person name="Brambilla E."/>
            <person name="Klenk H.-P."/>
            <person name="Eisen J.A."/>
        </authorList>
    </citation>
    <scope>NUCLEOTIDE SEQUENCE [LARGE SCALE GENOMIC DNA]</scope>
    <source>
        <strain evidence="2">ATCC BAA-1392 / DSM 18658 / VKM B-2454 / MOB10</strain>
    </source>
</reference>
<evidence type="ECO:0000313" key="1">
    <source>
        <dbReference type="EMBL" id="AGA31407.1"/>
    </source>
</evidence>